<organism evidence="7 8">
    <name type="scientific">Eragrostis curvula</name>
    <name type="common">weeping love grass</name>
    <dbReference type="NCBI Taxonomy" id="38414"/>
    <lineage>
        <taxon>Eukaryota</taxon>
        <taxon>Viridiplantae</taxon>
        <taxon>Streptophyta</taxon>
        <taxon>Embryophyta</taxon>
        <taxon>Tracheophyta</taxon>
        <taxon>Spermatophyta</taxon>
        <taxon>Magnoliopsida</taxon>
        <taxon>Liliopsida</taxon>
        <taxon>Poales</taxon>
        <taxon>Poaceae</taxon>
        <taxon>PACMAD clade</taxon>
        <taxon>Chloridoideae</taxon>
        <taxon>Eragrostideae</taxon>
        <taxon>Eragrostidinae</taxon>
        <taxon>Eragrostis</taxon>
    </lineage>
</organism>
<evidence type="ECO:0000313" key="8">
    <source>
        <dbReference type="Proteomes" id="UP000324897"/>
    </source>
</evidence>
<gene>
    <name evidence="7" type="ORF">EJB05_00734</name>
</gene>
<dbReference type="UniPathway" id="UPA00143"/>
<dbReference type="InterPro" id="IPR000210">
    <property type="entry name" value="BTB/POZ_dom"/>
</dbReference>
<comment type="pathway">
    <text evidence="1">Protein modification; protein ubiquitination.</text>
</comment>
<evidence type="ECO:0000259" key="6">
    <source>
        <dbReference type="PROSITE" id="PS51649"/>
    </source>
</evidence>
<dbReference type="Gramene" id="TVU49424">
    <property type="protein sequence ID" value="TVU49424"/>
    <property type="gene ID" value="EJB05_00734"/>
</dbReference>
<evidence type="ECO:0000256" key="1">
    <source>
        <dbReference type="ARBA" id="ARBA00004906"/>
    </source>
</evidence>
<comment type="similarity">
    <text evidence="3">Belongs to the NPH3 family.</text>
</comment>
<dbReference type="OrthoDB" id="624345at2759"/>
<dbReference type="PANTHER" id="PTHR32370">
    <property type="entry name" value="OS12G0117600 PROTEIN"/>
    <property type="match status" value="1"/>
</dbReference>
<dbReference type="PROSITE" id="PS50097">
    <property type="entry name" value="BTB"/>
    <property type="match status" value="1"/>
</dbReference>
<dbReference type="GO" id="GO:0016567">
    <property type="term" value="P:protein ubiquitination"/>
    <property type="evidence" value="ECO:0007669"/>
    <property type="project" value="UniProtKB-UniPathway"/>
</dbReference>
<feature type="region of interest" description="Disordered" evidence="4">
    <location>
        <begin position="506"/>
        <end position="619"/>
    </location>
</feature>
<dbReference type="Pfam" id="PF03000">
    <property type="entry name" value="NPH3"/>
    <property type="match status" value="1"/>
</dbReference>
<dbReference type="InterPro" id="IPR043454">
    <property type="entry name" value="NPH3/RPT2-like"/>
</dbReference>
<dbReference type="EMBL" id="RWGY01000002">
    <property type="protein sequence ID" value="TVU49424.1"/>
    <property type="molecule type" value="Genomic_DNA"/>
</dbReference>
<dbReference type="PROSITE" id="PS51649">
    <property type="entry name" value="NPH3"/>
    <property type="match status" value="1"/>
</dbReference>
<evidence type="ECO:0000313" key="7">
    <source>
        <dbReference type="EMBL" id="TVU49424.1"/>
    </source>
</evidence>
<protein>
    <recommendedName>
        <fullName evidence="9">NPH3 domain-containing protein</fullName>
    </recommendedName>
</protein>
<dbReference type="Pfam" id="PF00651">
    <property type="entry name" value="BTB"/>
    <property type="match status" value="1"/>
</dbReference>
<dbReference type="AlphaFoldDB" id="A0A5J9WQ57"/>
<name>A0A5J9WQ57_9POAL</name>
<feature type="compositionally biased region" description="Polar residues" evidence="4">
    <location>
        <begin position="513"/>
        <end position="524"/>
    </location>
</feature>
<dbReference type="Proteomes" id="UP000324897">
    <property type="component" value="Chromosome 6"/>
</dbReference>
<evidence type="ECO:0008006" key="9">
    <source>
        <dbReference type="Google" id="ProtNLM"/>
    </source>
</evidence>
<accession>A0A5J9WQ57</accession>
<evidence type="ECO:0000256" key="2">
    <source>
        <dbReference type="ARBA" id="ARBA00022786"/>
    </source>
</evidence>
<reference evidence="7 8" key="1">
    <citation type="journal article" date="2019" name="Sci. Rep.">
        <title>A high-quality genome of Eragrostis curvula grass provides insights into Poaceae evolution and supports new strategies to enhance forage quality.</title>
        <authorList>
            <person name="Carballo J."/>
            <person name="Santos B.A.C.M."/>
            <person name="Zappacosta D."/>
            <person name="Garbus I."/>
            <person name="Selva J.P."/>
            <person name="Gallo C.A."/>
            <person name="Diaz A."/>
            <person name="Albertini E."/>
            <person name="Caccamo M."/>
            <person name="Echenique V."/>
        </authorList>
    </citation>
    <scope>NUCLEOTIDE SEQUENCE [LARGE SCALE GENOMIC DNA]</scope>
    <source>
        <strain evidence="8">cv. Victoria</strain>
        <tissue evidence="7">Leaf</tissue>
    </source>
</reference>
<dbReference type="InterPro" id="IPR027356">
    <property type="entry name" value="NPH3_dom"/>
</dbReference>
<dbReference type="Gene3D" id="3.30.710.10">
    <property type="entry name" value="Potassium Channel Kv1.1, Chain A"/>
    <property type="match status" value="1"/>
</dbReference>
<feature type="domain" description="BTB" evidence="5">
    <location>
        <begin position="29"/>
        <end position="97"/>
    </location>
</feature>
<keyword evidence="2" id="KW-0833">Ubl conjugation pathway</keyword>
<proteinExistence type="inferred from homology"/>
<dbReference type="CDD" id="cd18312">
    <property type="entry name" value="BTB_POZ_NPY3-like"/>
    <property type="match status" value="1"/>
</dbReference>
<feature type="domain" description="NPH3" evidence="6">
    <location>
        <begin position="211"/>
        <end position="488"/>
    </location>
</feature>
<dbReference type="InterPro" id="IPR011333">
    <property type="entry name" value="SKP1/BTB/POZ_sf"/>
</dbReference>
<evidence type="ECO:0000256" key="3">
    <source>
        <dbReference type="PROSITE-ProRule" id="PRU00982"/>
    </source>
</evidence>
<evidence type="ECO:0000256" key="4">
    <source>
        <dbReference type="SAM" id="MobiDB-lite"/>
    </source>
</evidence>
<sequence length="619" mass="66810">MKYMKLGSKPDAFQTEGNSIRFVTTDLATDIVITVGDVKFYLHKFPLLSKSSRLQTLVASTNEESNDEIDISDIPGGPAAFEICAKFCYGMIVTLNAYNVLAARCAAEYLEMFETIDKGNLIYKIDVFLSASIFRTWKDSIIVLQSTKSLQAWTENLKVINHCVDSIASKASIDPSEVDWSYTYNRRKLPSENGLDSHWNGVRKQVTVPRDWWVEDLCDLETCLYKKVILAIKAKGRTSSEVIGEALRAYACRRLFSSLDNVVSNGLDTTKHCAALETIISLLPAERGSVSCGLLLKLLRAACLLGSGDTYRDDLVKRIGAELDRASASDLLIPASSSDDGMYNVDLIAAMLEEFLAQHTDGSEPKLQEDEESLDAAENLITSKLAAVAKLVDGCLSEIAKDPGLPVVKFIELAELVPAASRQVHDALYRAIDMYLKEHPGLSKSEKKRLCALMDCKKLSADASAHAVQNERLPLRVVVQVLFFEQLRQSAAAAAVPTAAPRSILLPREDGTSCGSSMSAATTVTEDEQWAGVAPTSTSGGGGGDASSLRSVSVAGSKKKPKSGKVAPAPARRVLGKLWSGKGNGGENSGSDTSESPAGSVNLEETKSTPSRVTRHSVS</sequence>
<keyword evidence="8" id="KW-1185">Reference proteome</keyword>
<evidence type="ECO:0000259" key="5">
    <source>
        <dbReference type="PROSITE" id="PS50097"/>
    </source>
</evidence>
<dbReference type="SUPFAM" id="SSF54695">
    <property type="entry name" value="POZ domain"/>
    <property type="match status" value="1"/>
</dbReference>
<comment type="caution">
    <text evidence="7">The sequence shown here is derived from an EMBL/GenBank/DDBJ whole genome shotgun (WGS) entry which is preliminary data.</text>
</comment>